<protein>
    <submittedName>
        <fullName evidence="1">Uncharacterized protein</fullName>
    </submittedName>
</protein>
<evidence type="ECO:0000313" key="1">
    <source>
        <dbReference type="EMBL" id="ALN60323.1"/>
    </source>
</evidence>
<dbReference type="AlphaFoldDB" id="A0A0S2DPF6"/>
<evidence type="ECO:0000313" key="2">
    <source>
        <dbReference type="Proteomes" id="UP000061569"/>
    </source>
</evidence>
<accession>A0A0S2DPF6</accession>
<dbReference type="KEGG" id="lez:GLE_4982"/>
<organism evidence="1 2">
    <name type="scientific">Lysobacter enzymogenes</name>
    <dbReference type="NCBI Taxonomy" id="69"/>
    <lineage>
        <taxon>Bacteria</taxon>
        <taxon>Pseudomonadati</taxon>
        <taxon>Pseudomonadota</taxon>
        <taxon>Gammaproteobacteria</taxon>
        <taxon>Lysobacterales</taxon>
        <taxon>Lysobacteraceae</taxon>
        <taxon>Lysobacter</taxon>
    </lineage>
</organism>
<dbReference type="STRING" id="69.GLE_4982"/>
<name>A0A0S2DPF6_LYSEN</name>
<dbReference type="PATRIC" id="fig|69.6.peg.4909"/>
<gene>
    <name evidence="1" type="ORF">GLE_4982</name>
</gene>
<dbReference type="Proteomes" id="UP000061569">
    <property type="component" value="Chromosome"/>
</dbReference>
<proteinExistence type="predicted"/>
<reference evidence="1 2" key="1">
    <citation type="submission" date="2015-11" db="EMBL/GenBank/DDBJ databases">
        <title>Genome sequences of Lysobacter enzymogenes strain C3 and Lysobacter antibioticus ATCC 29479.</title>
        <authorList>
            <person name="Kobayashi D.Y."/>
        </authorList>
    </citation>
    <scope>NUCLEOTIDE SEQUENCE [LARGE SCALE GENOMIC DNA]</scope>
    <source>
        <strain evidence="1 2">C3</strain>
    </source>
</reference>
<sequence>MAAARTGLTHRHAEANARPPDSIRLLRCNSMTASVPELAVSVK</sequence>
<dbReference type="EMBL" id="CP013140">
    <property type="protein sequence ID" value="ALN60323.1"/>
    <property type="molecule type" value="Genomic_DNA"/>
</dbReference>